<organism evidence="1 2">
    <name type="scientific">Tenacibaculum lutimaris</name>
    <dbReference type="NCBI Taxonomy" id="285258"/>
    <lineage>
        <taxon>Bacteria</taxon>
        <taxon>Pseudomonadati</taxon>
        <taxon>Bacteroidota</taxon>
        <taxon>Flavobacteriia</taxon>
        <taxon>Flavobacteriales</taxon>
        <taxon>Flavobacteriaceae</taxon>
        <taxon>Tenacibaculum</taxon>
    </lineage>
</organism>
<dbReference type="RefSeq" id="WP_120187639.1">
    <property type="nucleotide sequence ID" value="NZ_RAQM01000013.1"/>
</dbReference>
<dbReference type="Proteomes" id="UP000285780">
    <property type="component" value="Unassembled WGS sequence"/>
</dbReference>
<dbReference type="AlphaFoldDB" id="A0A420DYD0"/>
<sequence>MIKLINKILKNKIKTVLVAVTPYHFLVYIAACGEIDYNSTLLITTDSISEEIMKKFSNKLIVSKLSSNMFLKLFEYLIYKLKYFSIRLVLIIKNKNINFYGVDHIFLADFLTVNKYSLIEDGLVNYVFRQKNNNSFYKLIIKDPYGVNSKCKKIFLTGVDKIPDIIKDKVELVLITNSNYKVQLLDFFRIKPIKLNKKNVLLITQPLSEDNLCSEDEKVGLYKRVVDSLDVDTTVQIFIKPHPREKTDYKSFFEAAEIIDKNIPMEVYAIGGVFFNSAITLFSTAVYHINAKEKVFLGTFGVDFLEKRFGVIDAETKRF</sequence>
<dbReference type="EMBL" id="RAQM01000013">
    <property type="protein sequence ID" value="RKF02810.1"/>
    <property type="molecule type" value="Genomic_DNA"/>
</dbReference>
<dbReference type="GO" id="GO:0016740">
    <property type="term" value="F:transferase activity"/>
    <property type="evidence" value="ECO:0007669"/>
    <property type="project" value="UniProtKB-KW"/>
</dbReference>
<protein>
    <submittedName>
        <fullName evidence="1">Glycosyl transferase family 52</fullName>
    </submittedName>
</protein>
<dbReference type="Pfam" id="PF07922">
    <property type="entry name" value="Glyco_transf_52"/>
    <property type="match status" value="1"/>
</dbReference>
<dbReference type="InterPro" id="IPR012477">
    <property type="entry name" value="Glyco_transf_52"/>
</dbReference>
<gene>
    <name evidence="1" type="ORF">C8N26_2658</name>
</gene>
<reference evidence="1 2" key="1">
    <citation type="submission" date="2018-09" db="EMBL/GenBank/DDBJ databases">
        <title>Genomic Encyclopedia of Archaeal and Bacterial Type Strains, Phase II (KMG-II): from individual species to whole genera.</title>
        <authorList>
            <person name="Goeker M."/>
        </authorList>
    </citation>
    <scope>NUCLEOTIDE SEQUENCE [LARGE SCALE GENOMIC DNA]</scope>
    <source>
        <strain evidence="1 2">DSM 16505</strain>
    </source>
</reference>
<keyword evidence="1" id="KW-0808">Transferase</keyword>
<evidence type="ECO:0000313" key="1">
    <source>
        <dbReference type="EMBL" id="RKF02810.1"/>
    </source>
</evidence>
<proteinExistence type="predicted"/>
<evidence type="ECO:0000313" key="2">
    <source>
        <dbReference type="Proteomes" id="UP000285780"/>
    </source>
</evidence>
<dbReference type="Gene3D" id="3.40.50.11110">
    <property type="entry name" value="Sialyltransferase, C-terminal GT-B Rossman nucleotide-binding domain"/>
    <property type="match status" value="1"/>
</dbReference>
<keyword evidence="2" id="KW-1185">Reference proteome</keyword>
<name>A0A420DYD0_9FLAO</name>
<comment type="caution">
    <text evidence="1">The sequence shown here is derived from an EMBL/GenBank/DDBJ whole genome shotgun (WGS) entry which is preliminary data.</text>
</comment>
<accession>A0A420DYD0</accession>